<dbReference type="InterPro" id="IPR013830">
    <property type="entry name" value="SGNH_hydro"/>
</dbReference>
<feature type="domain" description="SGNH hydrolase-type esterase" evidence="2">
    <location>
        <begin position="45"/>
        <end position="199"/>
    </location>
</feature>
<dbReference type="EMBL" id="CAEZTC010000182">
    <property type="protein sequence ID" value="CAB4568654.1"/>
    <property type="molecule type" value="Genomic_DNA"/>
</dbReference>
<name>A0A6J6DZS9_9ZZZZ</name>
<proteinExistence type="predicted"/>
<feature type="compositionally biased region" description="Low complexity" evidence="1">
    <location>
        <begin position="218"/>
        <end position="259"/>
    </location>
</feature>
<protein>
    <submittedName>
        <fullName evidence="3">Unannotated protein</fullName>
    </submittedName>
</protein>
<evidence type="ECO:0000313" key="3">
    <source>
        <dbReference type="EMBL" id="CAB4568654.1"/>
    </source>
</evidence>
<dbReference type="SUPFAM" id="SSF52266">
    <property type="entry name" value="SGNH hydrolase"/>
    <property type="match status" value="1"/>
</dbReference>
<evidence type="ECO:0000259" key="2">
    <source>
        <dbReference type="Pfam" id="PF13472"/>
    </source>
</evidence>
<accession>A0A6J6DZS9</accession>
<dbReference type="Gene3D" id="3.40.50.1110">
    <property type="entry name" value="SGNH hydrolase"/>
    <property type="match status" value="1"/>
</dbReference>
<dbReference type="AlphaFoldDB" id="A0A6J6DZS9"/>
<reference evidence="3" key="1">
    <citation type="submission" date="2020-05" db="EMBL/GenBank/DDBJ databases">
        <authorList>
            <person name="Chiriac C."/>
            <person name="Salcher M."/>
            <person name="Ghai R."/>
            <person name="Kavagutti S V."/>
        </authorList>
    </citation>
    <scope>NUCLEOTIDE SEQUENCE</scope>
</reference>
<organism evidence="3">
    <name type="scientific">freshwater metagenome</name>
    <dbReference type="NCBI Taxonomy" id="449393"/>
    <lineage>
        <taxon>unclassified sequences</taxon>
        <taxon>metagenomes</taxon>
        <taxon>ecological metagenomes</taxon>
    </lineage>
</organism>
<evidence type="ECO:0000256" key="1">
    <source>
        <dbReference type="SAM" id="MobiDB-lite"/>
    </source>
</evidence>
<sequence length="259" mass="28411">MAVKKISHIALVVAMSIPLLTHTASATLNPPSSAASTPTHHVYIIGDSLTVGPELFASLSRRVSRTKKWNSALVNAKVGRTIPQGIAVLKNARFRLPTAIVVALGTNDVLSRREASYPAQAIDNFMRAAQGKPVLWMNLEFAHTRPDWRSRGVRFNRELRRATTRWPNLQIADWDKHFSPSGPSRFIQDGIHLTVSGYRTRTSFMVSQLNGWAERLWNQSTTTTTQSPTTTAESSTTTTEPPSPTTTDPNSAATTIPGP</sequence>
<feature type="region of interest" description="Disordered" evidence="1">
    <location>
        <begin position="217"/>
        <end position="259"/>
    </location>
</feature>
<dbReference type="InterPro" id="IPR036514">
    <property type="entry name" value="SGNH_hydro_sf"/>
</dbReference>
<gene>
    <name evidence="3" type="ORF">UFOPK1572_01241</name>
</gene>
<dbReference type="Pfam" id="PF13472">
    <property type="entry name" value="Lipase_GDSL_2"/>
    <property type="match status" value="1"/>
</dbReference>